<feature type="transmembrane region" description="Helical" evidence="2">
    <location>
        <begin position="157"/>
        <end position="178"/>
    </location>
</feature>
<keyword evidence="4" id="KW-1185">Reference proteome</keyword>
<keyword evidence="2" id="KW-1133">Transmembrane helix</keyword>
<keyword evidence="2" id="KW-0812">Transmembrane</keyword>
<feature type="transmembrane region" description="Helical" evidence="2">
    <location>
        <begin position="190"/>
        <end position="210"/>
    </location>
</feature>
<sequence>MNKIDPSEPNTTNPNGNVGTYCGVTVTWAQVNKALELLSSYFSRKEFEDALAQVGVAKSQVRDFIRGLSQSLTQKGVLKFDHDEKVWMKLPQSETTQSDQDGASGPETIALSNNAFATLSVCSNPFHWFSRLVTSITWLVLISFNARFGLALGGQDIYIQSMVVVFFIALDLGRAMLVASFSRFLRDGKLLIASFCCVSVLMLMPVSLISTTTLFSSSLMEAQDVNDRRERDQEIVDGYRAAYQRYQEEIAELHKAWKAECQNEKCGPKAEQIRAQKMEVIKQAEGLRQKMADDSEHFRAIGPSEVPLIARIASTLEKLKSPFNDIKIWLPLFFAICFEVLAFSTIAITTRIDKRLGSTEAA</sequence>
<evidence type="ECO:0008006" key="5">
    <source>
        <dbReference type="Google" id="ProtNLM"/>
    </source>
</evidence>
<dbReference type="Proteomes" id="UP000219439">
    <property type="component" value="Unassembled WGS sequence"/>
</dbReference>
<dbReference type="RefSeq" id="WP_097152234.1">
    <property type="nucleotide sequence ID" value="NZ_OBEL01000001.1"/>
</dbReference>
<evidence type="ECO:0000256" key="1">
    <source>
        <dbReference type="SAM" id="Coils"/>
    </source>
</evidence>
<dbReference type="AlphaFoldDB" id="A0A285NDB6"/>
<evidence type="ECO:0000313" key="3">
    <source>
        <dbReference type="EMBL" id="SNZ07450.1"/>
    </source>
</evidence>
<keyword evidence="1" id="KW-0175">Coiled coil</keyword>
<feature type="transmembrane region" description="Helical" evidence="2">
    <location>
        <begin position="132"/>
        <end position="151"/>
    </location>
</feature>
<organism evidence="3 4">
    <name type="scientific">Cohaesibacter gelatinilyticus</name>
    <dbReference type="NCBI Taxonomy" id="372072"/>
    <lineage>
        <taxon>Bacteria</taxon>
        <taxon>Pseudomonadati</taxon>
        <taxon>Pseudomonadota</taxon>
        <taxon>Alphaproteobacteria</taxon>
        <taxon>Hyphomicrobiales</taxon>
        <taxon>Cohaesibacteraceae</taxon>
    </lineage>
</organism>
<feature type="coiled-coil region" evidence="1">
    <location>
        <begin position="236"/>
        <end position="290"/>
    </location>
</feature>
<name>A0A285NDB6_9HYPH</name>
<evidence type="ECO:0000313" key="4">
    <source>
        <dbReference type="Proteomes" id="UP000219439"/>
    </source>
</evidence>
<dbReference type="EMBL" id="OBEL01000001">
    <property type="protein sequence ID" value="SNZ07450.1"/>
    <property type="molecule type" value="Genomic_DNA"/>
</dbReference>
<reference evidence="3 4" key="1">
    <citation type="submission" date="2017-09" db="EMBL/GenBank/DDBJ databases">
        <authorList>
            <person name="Ehlers B."/>
            <person name="Leendertz F.H."/>
        </authorList>
    </citation>
    <scope>NUCLEOTIDE SEQUENCE [LARGE SCALE GENOMIC DNA]</scope>
    <source>
        <strain evidence="3 4">DSM 18289</strain>
    </source>
</reference>
<feature type="transmembrane region" description="Helical" evidence="2">
    <location>
        <begin position="328"/>
        <end position="348"/>
    </location>
</feature>
<protein>
    <recommendedName>
        <fullName evidence="5">DUF4407 domain-containing protein</fullName>
    </recommendedName>
</protein>
<gene>
    <name evidence="3" type="ORF">SAMN06265368_0973</name>
</gene>
<evidence type="ECO:0000256" key="2">
    <source>
        <dbReference type="SAM" id="Phobius"/>
    </source>
</evidence>
<accession>A0A285NDB6</accession>
<proteinExistence type="predicted"/>
<keyword evidence="2" id="KW-0472">Membrane</keyword>